<dbReference type="Pfam" id="PF00440">
    <property type="entry name" value="TetR_N"/>
    <property type="match status" value="1"/>
</dbReference>
<name>K1JJN1_9GAMM</name>
<dbReference type="InterPro" id="IPR001647">
    <property type="entry name" value="HTH_TetR"/>
</dbReference>
<dbReference type="PROSITE" id="PS50977">
    <property type="entry name" value="HTH_TETR_2"/>
    <property type="match status" value="1"/>
</dbReference>
<protein>
    <recommendedName>
        <fullName evidence="3">HTH tetR-type domain-containing protein</fullName>
    </recommendedName>
</protein>
<dbReference type="InterPro" id="IPR050109">
    <property type="entry name" value="HTH-type_TetR-like_transc_reg"/>
</dbReference>
<dbReference type="InterPro" id="IPR036271">
    <property type="entry name" value="Tet_transcr_reg_TetR-rel_C_sf"/>
</dbReference>
<dbReference type="AlphaFoldDB" id="K1JJN1"/>
<dbReference type="PATRIC" id="fig|1073377.4.peg.1924"/>
<organism evidence="4 5">
    <name type="scientific">Aeromonas dhakensis</name>
    <dbReference type="NCBI Taxonomy" id="196024"/>
    <lineage>
        <taxon>Bacteria</taxon>
        <taxon>Pseudomonadati</taxon>
        <taxon>Pseudomonadota</taxon>
        <taxon>Gammaproteobacteria</taxon>
        <taxon>Aeromonadales</taxon>
        <taxon>Aeromonadaceae</taxon>
        <taxon>Aeromonas</taxon>
    </lineage>
</organism>
<evidence type="ECO:0000256" key="2">
    <source>
        <dbReference type="PROSITE-ProRule" id="PRU00335"/>
    </source>
</evidence>
<dbReference type="Gene3D" id="1.10.10.60">
    <property type="entry name" value="Homeodomain-like"/>
    <property type="match status" value="1"/>
</dbReference>
<dbReference type="HOGENOM" id="CLU_069356_27_0_6"/>
<evidence type="ECO:0000256" key="1">
    <source>
        <dbReference type="ARBA" id="ARBA00023125"/>
    </source>
</evidence>
<sequence>MRPSSLEKRQRYLASAIELFLEQGYDNTNMAQLIERCGGSKLTLYNYFGDKQGLLRAVVAELTEPSGEALALPLPDARPPRQQLMSFAVNYLHFVYDPRRLKLCRLVMTRVHKDPDLIHFFLERSAYHSQSVLGTFLKALDSQGTLHFDDPDLACEQLLGALRGNRHFEALYADTIPSPAEMRRSAESAVDAFLAGHSRHPVEPGRHQ</sequence>
<dbReference type="GO" id="GO:0003700">
    <property type="term" value="F:DNA-binding transcription factor activity"/>
    <property type="evidence" value="ECO:0007669"/>
    <property type="project" value="TreeGrafter"/>
</dbReference>
<dbReference type="PANTHER" id="PTHR30055:SF146">
    <property type="entry name" value="HTH-TYPE TRANSCRIPTIONAL DUAL REGULATOR CECR"/>
    <property type="match status" value="1"/>
</dbReference>
<accession>K1JJN1</accession>
<evidence type="ECO:0000259" key="3">
    <source>
        <dbReference type="PROSITE" id="PS50977"/>
    </source>
</evidence>
<dbReference type="Pfam" id="PF14246">
    <property type="entry name" value="TetR_C_7"/>
    <property type="match status" value="1"/>
</dbReference>
<dbReference type="SUPFAM" id="SSF46689">
    <property type="entry name" value="Homeodomain-like"/>
    <property type="match status" value="1"/>
</dbReference>
<reference evidence="4 5" key="1">
    <citation type="submission" date="2012-06" db="EMBL/GenBank/DDBJ databases">
        <title>The Genome Sequence of Aeromonas hydrophila SSU.</title>
        <authorList>
            <consortium name="The Broad Institute Genome Sequencing Platform"/>
            <person name="Earl A."/>
            <person name="Ward D."/>
            <person name="Feldgarden M."/>
            <person name="Gevers D."/>
            <person name="Chopra A."/>
            <person name="Walker B."/>
            <person name="Young S.K."/>
            <person name="Zeng Q."/>
            <person name="Gargeya S."/>
            <person name="Fitzgerald M."/>
            <person name="Haas B."/>
            <person name="Abouelleil A."/>
            <person name="Alvarado L."/>
            <person name="Arachchi H.M."/>
            <person name="Berlin A.M."/>
            <person name="Chapman S.B."/>
            <person name="Goldberg J."/>
            <person name="Griggs A."/>
            <person name="Gujja S."/>
            <person name="Hansen M."/>
            <person name="Howarth C."/>
            <person name="Imamovic A."/>
            <person name="Larimer J."/>
            <person name="McCowan C."/>
            <person name="Montmayeur A."/>
            <person name="Murphy C."/>
            <person name="Neiman D."/>
            <person name="Pearson M."/>
            <person name="Priest M."/>
            <person name="Roberts A."/>
            <person name="Saif S."/>
            <person name="Shea T."/>
            <person name="Sisk P."/>
            <person name="Sykes S."/>
            <person name="Wortman J."/>
            <person name="Nusbaum C."/>
            <person name="Birren B."/>
        </authorList>
    </citation>
    <scope>NUCLEOTIDE SEQUENCE [LARGE SCALE GENOMIC DNA]</scope>
    <source>
        <strain evidence="4 5">SSU</strain>
    </source>
</reference>
<dbReference type="InterPro" id="IPR039536">
    <property type="entry name" value="TetR_C_Proteobacteria"/>
</dbReference>
<proteinExistence type="predicted"/>
<feature type="domain" description="HTH tetR-type" evidence="3">
    <location>
        <begin position="6"/>
        <end position="66"/>
    </location>
</feature>
<dbReference type="InterPro" id="IPR009057">
    <property type="entry name" value="Homeodomain-like_sf"/>
</dbReference>
<dbReference type="SUPFAM" id="SSF48498">
    <property type="entry name" value="Tetracyclin repressor-like, C-terminal domain"/>
    <property type="match status" value="1"/>
</dbReference>
<dbReference type="Proteomes" id="UP000005149">
    <property type="component" value="Unassembled WGS sequence"/>
</dbReference>
<keyword evidence="5" id="KW-1185">Reference proteome</keyword>
<dbReference type="RefSeq" id="WP_005302598.1">
    <property type="nucleotide sequence ID" value="NZ_AP027936.1"/>
</dbReference>
<evidence type="ECO:0000313" key="4">
    <source>
        <dbReference type="EMBL" id="EKB28142.1"/>
    </source>
</evidence>
<dbReference type="PRINTS" id="PR00455">
    <property type="entry name" value="HTHTETR"/>
</dbReference>
<comment type="caution">
    <text evidence="4">The sequence shown here is derived from an EMBL/GenBank/DDBJ whole genome shotgun (WGS) entry which is preliminary data.</text>
</comment>
<feature type="DNA-binding region" description="H-T-H motif" evidence="2">
    <location>
        <begin position="29"/>
        <end position="48"/>
    </location>
</feature>
<gene>
    <name evidence="4" type="ORF">HMPREF1171_01877</name>
</gene>
<dbReference type="GO" id="GO:0000976">
    <property type="term" value="F:transcription cis-regulatory region binding"/>
    <property type="evidence" value="ECO:0007669"/>
    <property type="project" value="TreeGrafter"/>
</dbReference>
<evidence type="ECO:0000313" key="5">
    <source>
        <dbReference type="Proteomes" id="UP000005149"/>
    </source>
</evidence>
<dbReference type="Gene3D" id="1.10.357.10">
    <property type="entry name" value="Tetracycline Repressor, domain 2"/>
    <property type="match status" value="1"/>
</dbReference>
<keyword evidence="1 2" id="KW-0238">DNA-binding</keyword>
<dbReference type="PANTHER" id="PTHR30055">
    <property type="entry name" value="HTH-TYPE TRANSCRIPTIONAL REGULATOR RUTR"/>
    <property type="match status" value="1"/>
</dbReference>
<dbReference type="EMBL" id="AGWR01000015">
    <property type="protein sequence ID" value="EKB28142.1"/>
    <property type="molecule type" value="Genomic_DNA"/>
</dbReference>